<evidence type="ECO:0000256" key="5">
    <source>
        <dbReference type="ARBA" id="ARBA00022989"/>
    </source>
</evidence>
<dbReference type="Gene3D" id="3.40.50.80">
    <property type="entry name" value="Nucleotide-binding domain of ferredoxin-NADP reductase (FNR) module"/>
    <property type="match status" value="1"/>
</dbReference>
<dbReference type="PANTHER" id="PTHR32361">
    <property type="entry name" value="FERRIC/CUPRIC REDUCTASE TRANSMEMBRANE COMPONENT"/>
    <property type="match status" value="1"/>
</dbReference>
<evidence type="ECO:0000256" key="11">
    <source>
        <dbReference type="SAM" id="Phobius"/>
    </source>
</evidence>
<dbReference type="InterPro" id="IPR013121">
    <property type="entry name" value="Fe_red_NAD-bd_6"/>
</dbReference>
<evidence type="ECO:0000256" key="12">
    <source>
        <dbReference type="SAM" id="SignalP"/>
    </source>
</evidence>
<keyword evidence="4 11" id="KW-0812">Transmembrane</keyword>
<dbReference type="InterPro" id="IPR013130">
    <property type="entry name" value="Fe3_Rdtase_TM_dom"/>
</dbReference>
<keyword evidence="5 11" id="KW-1133">Transmembrane helix</keyword>
<dbReference type="GO" id="GO:0006879">
    <property type="term" value="P:intracellular iron ion homeostasis"/>
    <property type="evidence" value="ECO:0007669"/>
    <property type="project" value="TreeGrafter"/>
</dbReference>
<dbReference type="AlphaFoldDB" id="A0A9P9IHQ2"/>
<feature type="region of interest" description="Disordered" evidence="10">
    <location>
        <begin position="523"/>
        <end position="562"/>
    </location>
</feature>
<feature type="transmembrane region" description="Helical" evidence="11">
    <location>
        <begin position="403"/>
        <end position="421"/>
    </location>
</feature>
<comment type="subcellular location">
    <subcellularLocation>
        <location evidence="1">Membrane</location>
        <topology evidence="1">Multi-pass membrane protein</topology>
    </subcellularLocation>
</comment>
<reference evidence="14" key="1">
    <citation type="journal article" date="2021" name="Nat. Commun.">
        <title>Genetic determinants of endophytism in the Arabidopsis root mycobiome.</title>
        <authorList>
            <person name="Mesny F."/>
            <person name="Miyauchi S."/>
            <person name="Thiergart T."/>
            <person name="Pickel B."/>
            <person name="Atanasova L."/>
            <person name="Karlsson M."/>
            <person name="Huettel B."/>
            <person name="Barry K.W."/>
            <person name="Haridas S."/>
            <person name="Chen C."/>
            <person name="Bauer D."/>
            <person name="Andreopoulos W."/>
            <person name="Pangilinan J."/>
            <person name="LaButti K."/>
            <person name="Riley R."/>
            <person name="Lipzen A."/>
            <person name="Clum A."/>
            <person name="Drula E."/>
            <person name="Henrissat B."/>
            <person name="Kohler A."/>
            <person name="Grigoriev I.V."/>
            <person name="Martin F.M."/>
            <person name="Hacquard S."/>
        </authorList>
    </citation>
    <scope>NUCLEOTIDE SEQUENCE</scope>
    <source>
        <strain evidence="14">MPI-CAGE-CH-0243</strain>
    </source>
</reference>
<evidence type="ECO:0000256" key="10">
    <source>
        <dbReference type="SAM" id="MobiDB-lite"/>
    </source>
</evidence>
<dbReference type="GO" id="GO:0000293">
    <property type="term" value="F:ferric-chelate reductase activity"/>
    <property type="evidence" value="ECO:0007669"/>
    <property type="project" value="TreeGrafter"/>
</dbReference>
<feature type="transmembrane region" description="Helical" evidence="11">
    <location>
        <begin position="337"/>
        <end position="354"/>
    </location>
</feature>
<dbReference type="GO" id="GO:0015677">
    <property type="term" value="P:copper ion import"/>
    <property type="evidence" value="ECO:0007669"/>
    <property type="project" value="TreeGrafter"/>
</dbReference>
<evidence type="ECO:0000256" key="7">
    <source>
        <dbReference type="ARBA" id="ARBA00023065"/>
    </source>
</evidence>
<dbReference type="InterPro" id="IPR051410">
    <property type="entry name" value="Ferric/Cupric_Reductase"/>
</dbReference>
<organism evidence="14 15">
    <name type="scientific">Dendryphion nanum</name>
    <dbReference type="NCBI Taxonomy" id="256645"/>
    <lineage>
        <taxon>Eukaryota</taxon>
        <taxon>Fungi</taxon>
        <taxon>Dikarya</taxon>
        <taxon>Ascomycota</taxon>
        <taxon>Pezizomycotina</taxon>
        <taxon>Dothideomycetes</taxon>
        <taxon>Pleosporomycetidae</taxon>
        <taxon>Pleosporales</taxon>
        <taxon>Torulaceae</taxon>
        <taxon>Dendryphion</taxon>
    </lineage>
</organism>
<feature type="transmembrane region" description="Helical" evidence="11">
    <location>
        <begin position="258"/>
        <end position="278"/>
    </location>
</feature>
<dbReference type="Proteomes" id="UP000700596">
    <property type="component" value="Unassembled WGS sequence"/>
</dbReference>
<evidence type="ECO:0000256" key="1">
    <source>
        <dbReference type="ARBA" id="ARBA00004141"/>
    </source>
</evidence>
<dbReference type="SFLD" id="SFLDG01168">
    <property type="entry name" value="Ferric_reductase_subgroup_(FRE"/>
    <property type="match status" value="1"/>
</dbReference>
<dbReference type="GO" id="GO:0005886">
    <property type="term" value="C:plasma membrane"/>
    <property type="evidence" value="ECO:0007669"/>
    <property type="project" value="TreeGrafter"/>
</dbReference>
<dbReference type="InterPro" id="IPR017927">
    <property type="entry name" value="FAD-bd_FR_type"/>
</dbReference>
<keyword evidence="15" id="KW-1185">Reference proteome</keyword>
<dbReference type="EMBL" id="JAGMWT010000011">
    <property type="protein sequence ID" value="KAH7119735.1"/>
    <property type="molecule type" value="Genomic_DNA"/>
</dbReference>
<keyword evidence="7" id="KW-0406">Ion transport</keyword>
<dbReference type="OrthoDB" id="167398at2759"/>
<sequence>MLHDRAHVLPFLLSLLSIFPPQVSSFSLITGKYCFDACELTLSAVGFNDTSPTLSKPIKSCQSRLHLTSLFLCAWKRCEENGRGEWVDGIQERCLSAVNVTVPAWEEVVGNWTEDDVKGLRKLRQDEGMWNSWIVVDEVVLPDDDFFGKAFRTLDSAYFEIKIHFEYGIAMLLFWFFVIVIGVVARLVSYVQIGRRQEWQPLPSDENDADEISSMGRHNILGLPYALLKRHIIVPATFGYRCSQPVGWCTIPPRIQSLTIFSFVALNTVLCCISYRAFTGNVWWPAYSTQMWRYVSDRTGVISLANFPLIWLFGTRNNILMWATGWGFGAYNNFHRWVARVATVQAVVHSIGYTEMIYESGGWQNFMKYLTKHYFWNGELATVFMVAICVFSVYGLRRSHYEIFLVLHIIFSIIVLWTMYYHVEIFPSGEWDIFIWPCLLVWILDRTIRMVKILTFSRSFWNTTATATYDYDSNLVRLEVPGSQSLVIPKPGTYYYIYVLNNPLYMHQNHPFTLAYVKYESKNSTEGSQSPSRQRTRRPSVRRTESQSSTESDSLLSSNSRSRSDTSSLVFLIRPYDGFTSRLKREASSAPASLRVLIEGPYGETNPLHKFTNVLFMVGGTGIAVPLSYLEALTNEQSKTTRIHIVWAVREHGFLADVLQHDFRRIFQERDIDDRVMMTVHITQEDADENKDGELGDGIKHFLVKEGRPEVCTAVEEMAIEVGKSDRGLAVVACGPSQMADDARRACVKVLGKGYRGVEYFEESFKW</sequence>
<accession>A0A9P9IHQ2</accession>
<feature type="signal peptide" evidence="12">
    <location>
        <begin position="1"/>
        <end position="25"/>
    </location>
</feature>
<dbReference type="GO" id="GO:0006826">
    <property type="term" value="P:iron ion transport"/>
    <property type="evidence" value="ECO:0007669"/>
    <property type="project" value="TreeGrafter"/>
</dbReference>
<dbReference type="PANTHER" id="PTHR32361:SF9">
    <property type="entry name" value="FERRIC REDUCTASE TRANSMEMBRANE COMPONENT 3-RELATED"/>
    <property type="match status" value="1"/>
</dbReference>
<comment type="similarity">
    <text evidence="2">Belongs to the ferric reductase (FRE) family.</text>
</comment>
<name>A0A9P9IHQ2_9PLEO</name>
<evidence type="ECO:0000256" key="6">
    <source>
        <dbReference type="ARBA" id="ARBA00023002"/>
    </source>
</evidence>
<keyword evidence="3" id="KW-0813">Transport</keyword>
<dbReference type="SFLD" id="SFLDS00052">
    <property type="entry name" value="Ferric_Reductase_Domain"/>
    <property type="match status" value="1"/>
</dbReference>
<evidence type="ECO:0000256" key="9">
    <source>
        <dbReference type="ARBA" id="ARBA00023180"/>
    </source>
</evidence>
<dbReference type="PROSITE" id="PS51384">
    <property type="entry name" value="FAD_FR"/>
    <property type="match status" value="1"/>
</dbReference>
<comment type="caution">
    <text evidence="14">The sequence shown here is derived from an EMBL/GenBank/DDBJ whole genome shotgun (WGS) entry which is preliminary data.</text>
</comment>
<feature type="chain" id="PRO_5040434975" evidence="12">
    <location>
        <begin position="26"/>
        <end position="767"/>
    </location>
</feature>
<feature type="transmembrane region" description="Helical" evidence="11">
    <location>
        <begin position="167"/>
        <end position="188"/>
    </location>
</feature>
<evidence type="ECO:0000256" key="3">
    <source>
        <dbReference type="ARBA" id="ARBA00022448"/>
    </source>
</evidence>
<evidence type="ECO:0000256" key="4">
    <source>
        <dbReference type="ARBA" id="ARBA00022692"/>
    </source>
</evidence>
<evidence type="ECO:0000256" key="8">
    <source>
        <dbReference type="ARBA" id="ARBA00023136"/>
    </source>
</evidence>
<protein>
    <submittedName>
        <fullName evidence="14">Ferric-chelate reductase-like protein</fullName>
    </submittedName>
</protein>
<feature type="transmembrane region" description="Helical" evidence="11">
    <location>
        <begin position="374"/>
        <end position="396"/>
    </location>
</feature>
<proteinExistence type="inferred from homology"/>
<feature type="transmembrane region" description="Helical" evidence="11">
    <location>
        <begin position="298"/>
        <end position="316"/>
    </location>
</feature>
<dbReference type="CDD" id="cd06186">
    <property type="entry name" value="NOX_Duox_like_FAD_NADP"/>
    <property type="match status" value="1"/>
</dbReference>
<keyword evidence="12" id="KW-0732">Signal</keyword>
<gene>
    <name evidence="14" type="ORF">B0J11DRAFT_491677</name>
</gene>
<evidence type="ECO:0000256" key="2">
    <source>
        <dbReference type="ARBA" id="ARBA00006278"/>
    </source>
</evidence>
<evidence type="ECO:0000259" key="13">
    <source>
        <dbReference type="PROSITE" id="PS51384"/>
    </source>
</evidence>
<dbReference type="Pfam" id="PF01794">
    <property type="entry name" value="Ferric_reduct"/>
    <property type="match status" value="1"/>
</dbReference>
<feature type="compositionally biased region" description="Low complexity" evidence="10">
    <location>
        <begin position="546"/>
        <end position="562"/>
    </location>
</feature>
<keyword evidence="8 11" id="KW-0472">Membrane</keyword>
<dbReference type="Pfam" id="PF08030">
    <property type="entry name" value="NAD_binding_6"/>
    <property type="match status" value="1"/>
</dbReference>
<dbReference type="SUPFAM" id="SSF52343">
    <property type="entry name" value="Ferredoxin reductase-like, C-terminal NADP-linked domain"/>
    <property type="match status" value="1"/>
</dbReference>
<evidence type="ECO:0000313" key="15">
    <source>
        <dbReference type="Proteomes" id="UP000700596"/>
    </source>
</evidence>
<keyword evidence="6" id="KW-0560">Oxidoreductase</keyword>
<dbReference type="InterPro" id="IPR039261">
    <property type="entry name" value="FNR_nucleotide-bd"/>
</dbReference>
<feature type="domain" description="FAD-binding FR-type" evidence="13">
    <location>
        <begin position="446"/>
        <end position="608"/>
    </location>
</feature>
<keyword evidence="9" id="KW-0325">Glycoprotein</keyword>
<evidence type="ECO:0000313" key="14">
    <source>
        <dbReference type="EMBL" id="KAH7119735.1"/>
    </source>
</evidence>